<organism evidence="1 2">
    <name type="scientific">Dendrobium chrysotoxum</name>
    <name type="common">Orchid</name>
    <dbReference type="NCBI Taxonomy" id="161865"/>
    <lineage>
        <taxon>Eukaryota</taxon>
        <taxon>Viridiplantae</taxon>
        <taxon>Streptophyta</taxon>
        <taxon>Embryophyta</taxon>
        <taxon>Tracheophyta</taxon>
        <taxon>Spermatophyta</taxon>
        <taxon>Magnoliopsida</taxon>
        <taxon>Liliopsida</taxon>
        <taxon>Asparagales</taxon>
        <taxon>Orchidaceae</taxon>
        <taxon>Epidendroideae</taxon>
        <taxon>Malaxideae</taxon>
        <taxon>Dendrobiinae</taxon>
        <taxon>Dendrobium</taxon>
    </lineage>
</organism>
<sequence>MDGVVCRAPMISSLSAPERGPRMDYSERVLLPCDLNIPCKIPMRGYLHNFFAAASASPALLCVKWRFKKSPEASSPPLTTSDRKSRRELAAKNVHINEEVPFVGHRPSAIWIGFQRVKMVSFEMNDTKNAVIVKNRHILLVIALLQFGLDFSV</sequence>
<evidence type="ECO:0000313" key="2">
    <source>
        <dbReference type="Proteomes" id="UP000775213"/>
    </source>
</evidence>
<dbReference type="AlphaFoldDB" id="A0AAV7HKF5"/>
<proteinExistence type="predicted"/>
<gene>
    <name evidence="1" type="ORF">IEQ34_001119</name>
</gene>
<reference evidence="1 2" key="1">
    <citation type="journal article" date="2021" name="Hortic Res">
        <title>Chromosome-scale assembly of the Dendrobium chrysotoxum genome enhances the understanding of orchid evolution.</title>
        <authorList>
            <person name="Zhang Y."/>
            <person name="Zhang G.Q."/>
            <person name="Zhang D."/>
            <person name="Liu X.D."/>
            <person name="Xu X.Y."/>
            <person name="Sun W.H."/>
            <person name="Yu X."/>
            <person name="Zhu X."/>
            <person name="Wang Z.W."/>
            <person name="Zhao X."/>
            <person name="Zhong W.Y."/>
            <person name="Chen H."/>
            <person name="Yin W.L."/>
            <person name="Huang T."/>
            <person name="Niu S.C."/>
            <person name="Liu Z.J."/>
        </authorList>
    </citation>
    <scope>NUCLEOTIDE SEQUENCE [LARGE SCALE GENOMIC DNA]</scope>
    <source>
        <strain evidence="1">Lindl</strain>
    </source>
</reference>
<comment type="caution">
    <text evidence="1">The sequence shown here is derived from an EMBL/GenBank/DDBJ whole genome shotgun (WGS) entry which is preliminary data.</text>
</comment>
<keyword evidence="2" id="KW-1185">Reference proteome</keyword>
<name>A0AAV7HKF5_DENCH</name>
<dbReference type="EMBL" id="JAGFBR010000002">
    <property type="protein sequence ID" value="KAH0469561.1"/>
    <property type="molecule type" value="Genomic_DNA"/>
</dbReference>
<evidence type="ECO:0000313" key="1">
    <source>
        <dbReference type="EMBL" id="KAH0469561.1"/>
    </source>
</evidence>
<protein>
    <submittedName>
        <fullName evidence="1">Uncharacterized protein</fullName>
    </submittedName>
</protein>
<dbReference type="Proteomes" id="UP000775213">
    <property type="component" value="Unassembled WGS sequence"/>
</dbReference>
<accession>A0AAV7HKF5</accession>